<dbReference type="PROSITE" id="PS50949">
    <property type="entry name" value="HTH_GNTR"/>
    <property type="match status" value="1"/>
</dbReference>
<dbReference type="Pfam" id="PF00392">
    <property type="entry name" value="GntR"/>
    <property type="match status" value="1"/>
</dbReference>
<dbReference type="RefSeq" id="WP_136987817.1">
    <property type="nucleotide sequence ID" value="NZ_SZPQ01000001.1"/>
</dbReference>
<dbReference type="Pfam" id="PF07729">
    <property type="entry name" value="FCD"/>
    <property type="match status" value="1"/>
</dbReference>
<dbReference type="Proteomes" id="UP000305202">
    <property type="component" value="Unassembled WGS sequence"/>
</dbReference>
<keyword evidence="2" id="KW-0238">DNA-binding</keyword>
<evidence type="ECO:0000313" key="5">
    <source>
        <dbReference type="EMBL" id="TKI08526.1"/>
    </source>
</evidence>
<accession>A0ABY2STR7</accession>
<evidence type="ECO:0000256" key="3">
    <source>
        <dbReference type="ARBA" id="ARBA00023163"/>
    </source>
</evidence>
<dbReference type="InterPro" id="IPR000524">
    <property type="entry name" value="Tscrpt_reg_HTH_GntR"/>
</dbReference>
<dbReference type="Gene3D" id="1.20.120.530">
    <property type="entry name" value="GntR ligand-binding domain-like"/>
    <property type="match status" value="1"/>
</dbReference>
<dbReference type="PANTHER" id="PTHR43537:SF5">
    <property type="entry name" value="UXU OPERON TRANSCRIPTIONAL REGULATOR"/>
    <property type="match status" value="1"/>
</dbReference>
<comment type="caution">
    <text evidence="5">The sequence shown here is derived from an EMBL/GenBank/DDBJ whole genome shotgun (WGS) entry which is preliminary data.</text>
</comment>
<sequence>MSIESIKKHNVVNEIYEQMKLKILDGTWHPGSKLPSEAELTRSFNVSRVSIRSAVQRLRDMGIVITQHGRGSFVSEGLNHQSLLQEQRPIVHLSHEEFHDMMVFRQTVEFKCISLAVEHAADADIARMEAALNRMLVNKDDYKKYSLADYEFHLAIAQASHNLAFFNALSALKEMYCYYLEEISRTLGISLESIEAHIKVFMSIKNKDAETAIQVMKDAMMENVINMDALKTPLANENAPR</sequence>
<dbReference type="PANTHER" id="PTHR43537">
    <property type="entry name" value="TRANSCRIPTIONAL REGULATOR, GNTR FAMILY"/>
    <property type="match status" value="1"/>
</dbReference>
<evidence type="ECO:0000256" key="2">
    <source>
        <dbReference type="ARBA" id="ARBA00023125"/>
    </source>
</evidence>
<evidence type="ECO:0000313" key="6">
    <source>
        <dbReference type="Proteomes" id="UP000305202"/>
    </source>
</evidence>
<dbReference type="InterPro" id="IPR011711">
    <property type="entry name" value="GntR_C"/>
</dbReference>
<dbReference type="SMART" id="SM00345">
    <property type="entry name" value="HTH_GNTR"/>
    <property type="match status" value="1"/>
</dbReference>
<name>A0ABY2STR7_9HYPH</name>
<gene>
    <name evidence="5" type="ORF">FCN80_00215</name>
</gene>
<dbReference type="SUPFAM" id="SSF48008">
    <property type="entry name" value="GntR ligand-binding domain-like"/>
    <property type="match status" value="1"/>
</dbReference>
<keyword evidence="3" id="KW-0804">Transcription</keyword>
<keyword evidence="1" id="KW-0805">Transcription regulation</keyword>
<dbReference type="Gene3D" id="1.10.10.10">
    <property type="entry name" value="Winged helix-like DNA-binding domain superfamily/Winged helix DNA-binding domain"/>
    <property type="match status" value="1"/>
</dbReference>
<protein>
    <submittedName>
        <fullName evidence="5">FadR family transcriptional regulator</fullName>
    </submittedName>
</protein>
<dbReference type="SUPFAM" id="SSF46785">
    <property type="entry name" value="Winged helix' DNA-binding domain"/>
    <property type="match status" value="1"/>
</dbReference>
<proteinExistence type="predicted"/>
<dbReference type="InterPro" id="IPR008920">
    <property type="entry name" value="TF_FadR/GntR_C"/>
</dbReference>
<dbReference type="InterPro" id="IPR036390">
    <property type="entry name" value="WH_DNA-bd_sf"/>
</dbReference>
<reference evidence="5 6" key="1">
    <citation type="submission" date="2019-04" db="EMBL/GenBank/DDBJ databases">
        <authorList>
            <person name="Li M."/>
            <person name="Gao C."/>
        </authorList>
    </citation>
    <scope>NUCLEOTIDE SEQUENCE [LARGE SCALE GENOMIC DNA]</scope>
    <source>
        <strain evidence="5 6">BGMRC 2031</strain>
    </source>
</reference>
<dbReference type="SMART" id="SM00895">
    <property type="entry name" value="FCD"/>
    <property type="match status" value="1"/>
</dbReference>
<dbReference type="PRINTS" id="PR00035">
    <property type="entry name" value="HTHGNTR"/>
</dbReference>
<evidence type="ECO:0000259" key="4">
    <source>
        <dbReference type="PROSITE" id="PS50949"/>
    </source>
</evidence>
<organism evidence="5 6">
    <name type="scientific">Martelella alba</name>
    <dbReference type="NCBI Taxonomy" id="2590451"/>
    <lineage>
        <taxon>Bacteria</taxon>
        <taxon>Pseudomonadati</taxon>
        <taxon>Pseudomonadota</taxon>
        <taxon>Alphaproteobacteria</taxon>
        <taxon>Hyphomicrobiales</taxon>
        <taxon>Aurantimonadaceae</taxon>
        <taxon>Martelella</taxon>
    </lineage>
</organism>
<feature type="domain" description="HTH gntR-type" evidence="4">
    <location>
        <begin position="9"/>
        <end position="77"/>
    </location>
</feature>
<dbReference type="InterPro" id="IPR036388">
    <property type="entry name" value="WH-like_DNA-bd_sf"/>
</dbReference>
<dbReference type="CDD" id="cd07377">
    <property type="entry name" value="WHTH_GntR"/>
    <property type="match status" value="1"/>
</dbReference>
<evidence type="ECO:0000256" key="1">
    <source>
        <dbReference type="ARBA" id="ARBA00023015"/>
    </source>
</evidence>
<keyword evidence="6" id="KW-1185">Reference proteome</keyword>
<dbReference type="EMBL" id="SZPQ01000001">
    <property type="protein sequence ID" value="TKI08526.1"/>
    <property type="molecule type" value="Genomic_DNA"/>
</dbReference>